<dbReference type="InterPro" id="IPR010920">
    <property type="entry name" value="LSM_dom_sf"/>
</dbReference>
<evidence type="ECO:0000256" key="4">
    <source>
        <dbReference type="ARBA" id="ARBA00023136"/>
    </source>
</evidence>
<feature type="transmembrane region" description="Helical" evidence="5">
    <location>
        <begin position="111"/>
        <end position="130"/>
    </location>
</feature>
<feature type="domain" description="Mechanosensitive ion channel MscS" evidence="6">
    <location>
        <begin position="200"/>
        <end position="268"/>
    </location>
</feature>
<dbReference type="InterPro" id="IPR023408">
    <property type="entry name" value="MscS_beta-dom_sf"/>
</dbReference>
<dbReference type="InterPro" id="IPR006685">
    <property type="entry name" value="MscS_channel_2nd"/>
</dbReference>
<dbReference type="PANTHER" id="PTHR30414:SF0">
    <property type="entry name" value="MINICONDUCTANCE MECHANOSENSITIVE CHANNEL YBDG"/>
    <property type="match status" value="1"/>
</dbReference>
<dbReference type="RefSeq" id="WP_382410423.1">
    <property type="nucleotide sequence ID" value="NZ_JBHSGU010000019.1"/>
</dbReference>
<organism evidence="7 8">
    <name type="scientific">Glaciecola siphonariae</name>
    <dbReference type="NCBI Taxonomy" id="521012"/>
    <lineage>
        <taxon>Bacteria</taxon>
        <taxon>Pseudomonadati</taxon>
        <taxon>Pseudomonadota</taxon>
        <taxon>Gammaproteobacteria</taxon>
        <taxon>Alteromonadales</taxon>
        <taxon>Alteromonadaceae</taxon>
        <taxon>Glaciecola</taxon>
    </lineage>
</organism>
<accession>A0ABV9M0M3</accession>
<feature type="transmembrane region" description="Helical" evidence="5">
    <location>
        <begin position="179"/>
        <end position="198"/>
    </location>
</feature>
<comment type="caution">
    <text evidence="7">The sequence shown here is derived from an EMBL/GenBank/DDBJ whole genome shotgun (WGS) entry which is preliminary data.</text>
</comment>
<proteinExistence type="predicted"/>
<evidence type="ECO:0000256" key="5">
    <source>
        <dbReference type="SAM" id="Phobius"/>
    </source>
</evidence>
<gene>
    <name evidence="7" type="ORF">ACFO4O_16210</name>
</gene>
<dbReference type="Pfam" id="PF00924">
    <property type="entry name" value="MS_channel_2nd"/>
    <property type="match status" value="1"/>
</dbReference>
<dbReference type="SUPFAM" id="SSF50182">
    <property type="entry name" value="Sm-like ribonucleoproteins"/>
    <property type="match status" value="1"/>
</dbReference>
<name>A0ABV9M0M3_9ALTE</name>
<evidence type="ECO:0000256" key="1">
    <source>
        <dbReference type="ARBA" id="ARBA00004370"/>
    </source>
</evidence>
<evidence type="ECO:0000259" key="6">
    <source>
        <dbReference type="Pfam" id="PF00924"/>
    </source>
</evidence>
<dbReference type="Gene3D" id="2.30.30.60">
    <property type="match status" value="1"/>
</dbReference>
<feature type="transmembrane region" description="Helical" evidence="5">
    <location>
        <begin position="151"/>
        <end position="173"/>
    </location>
</feature>
<evidence type="ECO:0000313" key="7">
    <source>
        <dbReference type="EMBL" id="MFC4701701.1"/>
    </source>
</evidence>
<keyword evidence="3 5" id="KW-1133">Transmembrane helix</keyword>
<keyword evidence="8" id="KW-1185">Reference proteome</keyword>
<sequence length="441" mass="49755">MSEITKTEQTKAHLSELISDFAHYLGLESQAGDLLHQWVGLSILLVASLVAWLLALFILRFKVARLVRFSKTHWDDNLQDAGVFRRFALVMPGLALYFGKDILLVPDSRMYAIVSSCAILYIMVVVYSVLQAALSATEQIYKSTRFAKKAPITGFIQVGRLLITLALVFLVISELLGKSPIYLLSGLTAIAAVLLLVFKDTILGFVAGIQIAANRMFNNGDWIEMPRYDVDGEILEIGLTVVKVQNWDKTISTLPSYSLITEAVKNWRGMSESGGRRIKRSIQIDMQSLDFANEDDLKKWQKIAILQPYLESKKLALEEDSKVLTERQLDIINGRKLTNIGTFRAYIQAYLTHHKDVHKGLTCMVRQLKPTDTGLPLEIYCFSRIQDWVRYEGVQADIFDHVISMMPVFNLRAYQRITNAKAFTTADAVLEASHEQPSNSQ</sequence>
<dbReference type="Proteomes" id="UP001595897">
    <property type="component" value="Unassembled WGS sequence"/>
</dbReference>
<evidence type="ECO:0000256" key="3">
    <source>
        <dbReference type="ARBA" id="ARBA00022989"/>
    </source>
</evidence>
<protein>
    <submittedName>
        <fullName evidence="7">Mechanosensitive ion channel family protein</fullName>
    </submittedName>
</protein>
<dbReference type="PANTHER" id="PTHR30414">
    <property type="entry name" value="MINICONDUCTANCE MECHANOSENSITIVE CHANNEL YBDG"/>
    <property type="match status" value="1"/>
</dbReference>
<keyword evidence="4 5" id="KW-0472">Membrane</keyword>
<feature type="transmembrane region" description="Helical" evidence="5">
    <location>
        <begin position="38"/>
        <end position="61"/>
    </location>
</feature>
<evidence type="ECO:0000313" key="8">
    <source>
        <dbReference type="Proteomes" id="UP001595897"/>
    </source>
</evidence>
<feature type="transmembrane region" description="Helical" evidence="5">
    <location>
        <begin position="82"/>
        <end position="99"/>
    </location>
</feature>
<evidence type="ECO:0000256" key="2">
    <source>
        <dbReference type="ARBA" id="ARBA00022692"/>
    </source>
</evidence>
<keyword evidence="2 5" id="KW-0812">Transmembrane</keyword>
<comment type="subcellular location">
    <subcellularLocation>
        <location evidence="1">Membrane</location>
    </subcellularLocation>
</comment>
<reference evidence="8" key="1">
    <citation type="journal article" date="2019" name="Int. J. Syst. Evol. Microbiol.">
        <title>The Global Catalogue of Microorganisms (GCM) 10K type strain sequencing project: providing services to taxonomists for standard genome sequencing and annotation.</title>
        <authorList>
            <consortium name="The Broad Institute Genomics Platform"/>
            <consortium name="The Broad Institute Genome Sequencing Center for Infectious Disease"/>
            <person name="Wu L."/>
            <person name="Ma J."/>
        </authorList>
    </citation>
    <scope>NUCLEOTIDE SEQUENCE [LARGE SCALE GENOMIC DNA]</scope>
    <source>
        <strain evidence="8">KACC 12507</strain>
    </source>
</reference>
<dbReference type="InterPro" id="IPR030192">
    <property type="entry name" value="YbdG"/>
</dbReference>
<dbReference type="EMBL" id="JBHSGU010000019">
    <property type="protein sequence ID" value="MFC4701701.1"/>
    <property type="molecule type" value="Genomic_DNA"/>
</dbReference>